<dbReference type="InterPro" id="IPR050352">
    <property type="entry name" value="ABCG_transporters"/>
</dbReference>
<dbReference type="Pfam" id="PF01061">
    <property type="entry name" value="ABC2_membrane"/>
    <property type="match status" value="1"/>
</dbReference>
<feature type="transmembrane region" description="Helical" evidence="10">
    <location>
        <begin position="595"/>
        <end position="614"/>
    </location>
</feature>
<evidence type="ECO:0000313" key="12">
    <source>
        <dbReference type="EMBL" id="OAY58424.1"/>
    </source>
</evidence>
<evidence type="ECO:0000256" key="4">
    <source>
        <dbReference type="ARBA" id="ARBA00022692"/>
    </source>
</evidence>
<comment type="subcellular location">
    <subcellularLocation>
        <location evidence="1">Membrane</location>
        <topology evidence="1">Multi-pass membrane protein</topology>
    </subcellularLocation>
</comment>
<dbReference type="GO" id="GO:0016887">
    <property type="term" value="F:ATP hydrolysis activity"/>
    <property type="evidence" value="ECO:0007669"/>
    <property type="project" value="InterPro"/>
</dbReference>
<evidence type="ECO:0000256" key="3">
    <source>
        <dbReference type="ARBA" id="ARBA00022448"/>
    </source>
</evidence>
<feature type="transmembrane region" description="Helical" evidence="10">
    <location>
        <begin position="561"/>
        <end position="583"/>
    </location>
</feature>
<dbReference type="PROSITE" id="PS50893">
    <property type="entry name" value="ABC_TRANSPORTER_2"/>
    <property type="match status" value="1"/>
</dbReference>
<dbReference type="FunFam" id="3.40.50.300:FF:000337">
    <property type="entry name" value="ABC transporter G family member 22"/>
    <property type="match status" value="1"/>
</dbReference>
<dbReference type="Pfam" id="PF19055">
    <property type="entry name" value="ABC2_membrane_7"/>
    <property type="match status" value="1"/>
</dbReference>
<dbReference type="GO" id="GO:0016020">
    <property type="term" value="C:membrane"/>
    <property type="evidence" value="ECO:0000318"/>
    <property type="project" value="GO_Central"/>
</dbReference>
<dbReference type="STRING" id="3983.A0A2C9WEZ5"/>
<keyword evidence="7 10" id="KW-1133">Transmembrane helix</keyword>
<dbReference type="Pfam" id="PF00005">
    <property type="entry name" value="ABC_tran"/>
    <property type="match status" value="1"/>
</dbReference>
<evidence type="ECO:0000256" key="2">
    <source>
        <dbReference type="ARBA" id="ARBA00005814"/>
    </source>
</evidence>
<comment type="caution">
    <text evidence="12">The sequence shown here is derived from an EMBL/GenBank/DDBJ whole genome shotgun (WGS) entry which is preliminary data.</text>
</comment>
<dbReference type="SUPFAM" id="SSF52540">
    <property type="entry name" value="P-loop containing nucleoside triphosphate hydrolases"/>
    <property type="match status" value="1"/>
</dbReference>
<accession>A0A2C9WEZ5</accession>
<dbReference type="Gene3D" id="3.40.50.300">
    <property type="entry name" value="P-loop containing nucleotide triphosphate hydrolases"/>
    <property type="match status" value="1"/>
</dbReference>
<feature type="compositionally biased region" description="Basic and acidic residues" evidence="9">
    <location>
        <begin position="1"/>
        <end position="16"/>
    </location>
</feature>
<dbReference type="GO" id="GO:0005524">
    <property type="term" value="F:ATP binding"/>
    <property type="evidence" value="ECO:0007669"/>
    <property type="project" value="UniProtKB-KW"/>
</dbReference>
<keyword evidence="8 10" id="KW-0472">Membrane</keyword>
<dbReference type="EMBL" id="CM004388">
    <property type="protein sequence ID" value="OAY58424.1"/>
    <property type="molecule type" value="Genomic_DNA"/>
</dbReference>
<evidence type="ECO:0000256" key="9">
    <source>
        <dbReference type="SAM" id="MobiDB-lite"/>
    </source>
</evidence>
<dbReference type="InterPro" id="IPR003439">
    <property type="entry name" value="ABC_transporter-like_ATP-bd"/>
</dbReference>
<dbReference type="InterPro" id="IPR013525">
    <property type="entry name" value="ABC2_TM"/>
</dbReference>
<evidence type="ECO:0000259" key="11">
    <source>
        <dbReference type="PROSITE" id="PS50893"/>
    </source>
</evidence>
<proteinExistence type="inferred from homology"/>
<evidence type="ECO:0000256" key="1">
    <source>
        <dbReference type="ARBA" id="ARBA00004141"/>
    </source>
</evidence>
<keyword evidence="3" id="KW-0813">Transport</keyword>
<dbReference type="GO" id="GO:0042626">
    <property type="term" value="F:ATPase-coupled transmembrane transporter activity"/>
    <property type="evidence" value="ECO:0000318"/>
    <property type="project" value="GO_Central"/>
</dbReference>
<dbReference type="GO" id="GO:0055085">
    <property type="term" value="P:transmembrane transport"/>
    <property type="evidence" value="ECO:0000318"/>
    <property type="project" value="GO_Central"/>
</dbReference>
<reference evidence="13" key="1">
    <citation type="journal article" date="2016" name="Nat. Biotechnol.">
        <title>Sequencing wild and cultivated cassava and related species reveals extensive interspecific hybridization and genetic diversity.</title>
        <authorList>
            <person name="Bredeson J.V."/>
            <person name="Lyons J.B."/>
            <person name="Prochnik S.E."/>
            <person name="Wu G.A."/>
            <person name="Ha C.M."/>
            <person name="Edsinger-Gonzales E."/>
            <person name="Grimwood J."/>
            <person name="Schmutz J."/>
            <person name="Rabbi I.Y."/>
            <person name="Egesi C."/>
            <person name="Nauluvula P."/>
            <person name="Lebot V."/>
            <person name="Ndunguru J."/>
            <person name="Mkamilo G."/>
            <person name="Bart R.S."/>
            <person name="Setter T.L."/>
            <person name="Gleadow R.M."/>
            <person name="Kulakow P."/>
            <person name="Ferguson M.E."/>
            <person name="Rounsley S."/>
            <person name="Rokhsar D.S."/>
        </authorList>
    </citation>
    <scope>NUCLEOTIDE SEQUENCE [LARGE SCALE GENOMIC DNA]</scope>
    <source>
        <strain evidence="13">cv. AM560-2</strain>
    </source>
</reference>
<dbReference type="InterPro" id="IPR027417">
    <property type="entry name" value="P-loop_NTPase"/>
</dbReference>
<dbReference type="OMA" id="LPCPKTY"/>
<evidence type="ECO:0000313" key="13">
    <source>
        <dbReference type="Proteomes" id="UP000091857"/>
    </source>
</evidence>
<feature type="transmembrane region" description="Helical" evidence="10">
    <location>
        <begin position="454"/>
        <end position="473"/>
    </location>
</feature>
<feature type="compositionally biased region" description="Polar residues" evidence="9">
    <location>
        <begin position="17"/>
        <end position="26"/>
    </location>
</feature>
<keyword evidence="4 10" id="KW-0812">Transmembrane</keyword>
<evidence type="ECO:0000256" key="6">
    <source>
        <dbReference type="ARBA" id="ARBA00022840"/>
    </source>
</evidence>
<dbReference type="Proteomes" id="UP000091857">
    <property type="component" value="Chromosome 2"/>
</dbReference>
<evidence type="ECO:0000256" key="5">
    <source>
        <dbReference type="ARBA" id="ARBA00022741"/>
    </source>
</evidence>
<organism evidence="12 13">
    <name type="scientific">Manihot esculenta</name>
    <name type="common">Cassava</name>
    <name type="synonym">Jatropha manihot</name>
    <dbReference type="NCBI Taxonomy" id="3983"/>
    <lineage>
        <taxon>Eukaryota</taxon>
        <taxon>Viridiplantae</taxon>
        <taxon>Streptophyta</taxon>
        <taxon>Embryophyta</taxon>
        <taxon>Tracheophyta</taxon>
        <taxon>Spermatophyta</taxon>
        <taxon>Magnoliopsida</taxon>
        <taxon>eudicotyledons</taxon>
        <taxon>Gunneridae</taxon>
        <taxon>Pentapetalae</taxon>
        <taxon>rosids</taxon>
        <taxon>fabids</taxon>
        <taxon>Malpighiales</taxon>
        <taxon>Euphorbiaceae</taxon>
        <taxon>Crotonoideae</taxon>
        <taxon>Manihoteae</taxon>
        <taxon>Manihot</taxon>
    </lineage>
</organism>
<dbReference type="InterPro" id="IPR043926">
    <property type="entry name" value="ABCG_dom"/>
</dbReference>
<dbReference type="PANTHER" id="PTHR48041:SF66">
    <property type="entry name" value="ABC TRANSPORTER G FAMILY MEMBER 22-LIKE ISOFORM X1"/>
    <property type="match status" value="1"/>
</dbReference>
<keyword evidence="5" id="KW-0547">Nucleotide-binding</keyword>
<dbReference type="AlphaFoldDB" id="A0A2C9WEZ5"/>
<dbReference type="GO" id="GO:0140359">
    <property type="term" value="F:ABC-type transporter activity"/>
    <property type="evidence" value="ECO:0007669"/>
    <property type="project" value="InterPro"/>
</dbReference>
<protein>
    <recommendedName>
        <fullName evidence="11">ABC transporter domain-containing protein</fullName>
    </recommendedName>
</protein>
<keyword evidence="13" id="KW-1185">Reference proteome</keyword>
<keyword evidence="6" id="KW-0067">ATP-binding</keyword>
<dbReference type="PANTHER" id="PTHR48041">
    <property type="entry name" value="ABC TRANSPORTER G FAMILY MEMBER 28"/>
    <property type="match status" value="1"/>
</dbReference>
<evidence type="ECO:0000256" key="7">
    <source>
        <dbReference type="ARBA" id="ARBA00022989"/>
    </source>
</evidence>
<comment type="similarity">
    <text evidence="2">Belongs to the ABC transporter superfamily. ABCG family. Eye pigment precursor importer (TC 3.A.1.204) subfamily.</text>
</comment>
<feature type="region of interest" description="Disordered" evidence="9">
    <location>
        <begin position="1"/>
        <end position="32"/>
    </location>
</feature>
<name>A0A2C9WEZ5_MANES</name>
<dbReference type="Gramene" id="Manes.02G176500.1.v8.1">
    <property type="protein sequence ID" value="Manes.02G176500.1.v8.1.CDS"/>
    <property type="gene ID" value="Manes.02G176500.v8.1"/>
</dbReference>
<evidence type="ECO:0000256" key="10">
    <source>
        <dbReference type="SAM" id="Phobius"/>
    </source>
</evidence>
<dbReference type="SMART" id="SM00382">
    <property type="entry name" value="AAA"/>
    <property type="match status" value="1"/>
</dbReference>
<feature type="transmembrane region" description="Helical" evidence="10">
    <location>
        <begin position="485"/>
        <end position="507"/>
    </location>
</feature>
<feature type="transmembrane region" description="Helical" evidence="10">
    <location>
        <begin position="671"/>
        <end position="689"/>
    </location>
</feature>
<evidence type="ECO:0000256" key="8">
    <source>
        <dbReference type="ARBA" id="ARBA00023136"/>
    </source>
</evidence>
<feature type="domain" description="ABC transporter" evidence="11">
    <location>
        <begin position="111"/>
        <end position="348"/>
    </location>
</feature>
<sequence>MEVTKELGRELSERFGSKSSSTIQPEDNSDEAGFNLENKAAYLDEKLVFRRKSFSDSFLVNIHDLFDNVSSGNFDKTGNSAISQSSSAPNEDSDFCRLSKMQIEPTLPIAIKFQDVKYKVYTGKYILHGITGSANPGEILALMGTSGSGKTTLLNLLSGRAKFNSGAITYNDQPYNKSLNRRIGFVTQDDVVFSHLTVKETLTYAALLRLPNMLTREEKIERALNVIRELGLERSQNTVIGGKFVRGISGGERKRVCIGHEILLNPSLLLLDEPTSGLDSTTALRIVQILQDMAKAGKTVVTTVHQPSSRLFSKFDKLILLGRGSSLYFGKTSEAMMYFSSIGCNPIIAMNPAEFLVDLANGNINDKSVPSELEDKFLPGNKTLETADVHEYLVEAYEAKMGTMEKPKSLQSEEEGEIHGKLIPSDWGATWWDQFLILVNRSFKERRHEYFSPLRITQVVATAIIVGLLWWNSDASSPEHYEDQAGLLFFISVFWGFFPLFTAIFTFPQERAILVKERGVGMYRLSAYFAARNISDLPLDLVMPTVFLVIVYFMVGLKLSFHAFSLTLLTVFLSIVASQGLGLAIGAAIMDLKKATTLASIIMMTFMLSGGLFLQKVPSFMSWLRYVSFNYHTYRLLLMIQCPCMDPAPGSSHCQFHLVTDLRLDNGREEVIAMTVMIVAYRLLAYFFLRKMKLRKMA</sequence>
<feature type="transmembrane region" description="Helical" evidence="10">
    <location>
        <begin position="537"/>
        <end position="555"/>
    </location>
</feature>
<gene>
    <name evidence="12" type="ORF">MANES_02G176500v8</name>
</gene>
<dbReference type="InterPro" id="IPR003593">
    <property type="entry name" value="AAA+_ATPase"/>
</dbReference>